<reference evidence="2" key="1">
    <citation type="submission" date="2022-11" db="UniProtKB">
        <authorList>
            <consortium name="WormBaseParasite"/>
        </authorList>
    </citation>
    <scope>IDENTIFICATION</scope>
</reference>
<name>A0AC34GRV3_9BILA</name>
<evidence type="ECO:0000313" key="1">
    <source>
        <dbReference type="Proteomes" id="UP000887579"/>
    </source>
</evidence>
<protein>
    <submittedName>
        <fullName evidence="2">Non-specific serine/threonine protein kinase</fullName>
    </submittedName>
</protein>
<accession>A0AC34GRV3</accession>
<organism evidence="1 2">
    <name type="scientific">Panagrolaimus sp. ES5</name>
    <dbReference type="NCBI Taxonomy" id="591445"/>
    <lineage>
        <taxon>Eukaryota</taxon>
        <taxon>Metazoa</taxon>
        <taxon>Ecdysozoa</taxon>
        <taxon>Nematoda</taxon>
        <taxon>Chromadorea</taxon>
        <taxon>Rhabditida</taxon>
        <taxon>Tylenchina</taxon>
        <taxon>Panagrolaimomorpha</taxon>
        <taxon>Panagrolaimoidea</taxon>
        <taxon>Panagrolaimidae</taxon>
        <taxon>Panagrolaimus</taxon>
    </lineage>
</organism>
<dbReference type="Proteomes" id="UP000887579">
    <property type="component" value="Unplaced"/>
</dbReference>
<dbReference type="WBParaSite" id="ES5_v2.g7168.t1">
    <property type="protein sequence ID" value="ES5_v2.g7168.t1"/>
    <property type="gene ID" value="ES5_v2.g7168"/>
</dbReference>
<proteinExistence type="predicted"/>
<sequence length="300" mass="34470">MSNVGGEFNGCPMLTQEDVHIEYVITSAISSLKLPNFMKLLEAAIVHGPYPQVLQEIWDEFKKDDKNKKEAVNQSPKDYAEDEQYQMILCMSIAGEVSLDSFVISDPDLLCSMLVQATASLATAEKQFQFEHRDAHTSNIMVHSSDESFIDYNINDQNIKVKTFGKIAVFIDFGNSRLTKDGKTYNRDISKDEELFEQYGELNFEVYRAMRDLNGNIWDTYHPRSNVLWISYLLESLTKRRGEVVTKFLKKKPATKVPLDNRKRIAETLYPLNECGSAEEVMEFFMTDKDARKLLQNVIN</sequence>
<evidence type="ECO:0000313" key="2">
    <source>
        <dbReference type="WBParaSite" id="ES5_v2.g7168.t1"/>
    </source>
</evidence>